<dbReference type="SMART" id="SM00184">
    <property type="entry name" value="RING"/>
    <property type="match status" value="1"/>
</dbReference>
<dbReference type="Pfam" id="PF13445">
    <property type="entry name" value="zf-RING_UBOX"/>
    <property type="match status" value="1"/>
</dbReference>
<dbReference type="GO" id="GO:0008270">
    <property type="term" value="F:zinc ion binding"/>
    <property type="evidence" value="ECO:0007669"/>
    <property type="project" value="UniProtKB-KW"/>
</dbReference>
<dbReference type="SUPFAM" id="SSF57850">
    <property type="entry name" value="RING/U-box"/>
    <property type="match status" value="1"/>
</dbReference>
<evidence type="ECO:0000256" key="1">
    <source>
        <dbReference type="ARBA" id="ARBA00022723"/>
    </source>
</evidence>
<sequence length="739" mass="80444">MEEELRCPVCKQLYSSPVLLPCYHALCLACALDIQTATSSSSSSSAVAASSSSASSSSSGSGAVVQLHQHQHHHPGPSSSSSASSSSSSASSTTGSSSATESVSSDQDQADKVSILSEADSGVICCTSRPGSYAGTPNLQGLLFPPSGSGSSVYSLVCPVCRKLVFFDELGARNLPLYRAMESIVDRFCEREALRCQMCETEPPKVATVICEQCEIRYCDACRELCHPARGPLAKHSLTKPRGACQLRESICGEHTEPLTMYCMGCKLPICNQCIGEQNRHQSHDLQSITAMCKAQKTELSHNLQQLSEKARSTTEFIQRLKGMSDKVTDTCIEFERVVTAQCEALIAAIHARRDVLLDVIRSDKEAKIRTLKDQQASCTGKLQQTTGLIQFCIEALKETDSAAFLQVGSMLINRVANTDMTWHQEVTNAAPRVSPIIDLTLDESSVIRAIDNLTFIQMKPAAKEGEERLPAVPLAPIIIPEDCSAENNSVTVAWQAPGHSFVQGYVLELDDGSGGEFREVYCGKETICTVDGLHFNSMYNARVKAFNNTGEGEYSELIGLQTAEVAWFTFDSVLSGGPCSGLNFSTDNQTVSADGWEHRVALGSVGFSRGVHYWEFTIDKYTADTDPAFGVARLDVARDKMLGKDDKGFAMYIDRQRSWFQHNSVHERRVEGGISTGSTVGVLLDLERHTLHFIVNEMPQGSVAFRDLYGVFYPAVSVNRGVTLTLHTGLDAPHMDYH</sequence>
<dbReference type="Proteomes" id="UP000069272">
    <property type="component" value="Chromosome 2L"/>
</dbReference>
<dbReference type="Pfam" id="PF00643">
    <property type="entry name" value="zf-B_box"/>
    <property type="match status" value="1"/>
</dbReference>
<dbReference type="Gene3D" id="2.60.40.10">
    <property type="entry name" value="Immunoglobulins"/>
    <property type="match status" value="1"/>
</dbReference>
<proteinExistence type="predicted"/>
<dbReference type="SMART" id="SM00336">
    <property type="entry name" value="BBOX"/>
    <property type="match status" value="2"/>
</dbReference>
<dbReference type="PANTHER" id="PTHR24099:SF15">
    <property type="entry name" value="E3 UBIQUITIN-PROTEIN LIGASE TRIM9"/>
    <property type="match status" value="1"/>
</dbReference>
<evidence type="ECO:0000259" key="9">
    <source>
        <dbReference type="PROSITE" id="PS50119"/>
    </source>
</evidence>
<dbReference type="InterPro" id="IPR013320">
    <property type="entry name" value="ConA-like_dom_sf"/>
</dbReference>
<feature type="compositionally biased region" description="Low complexity" evidence="8">
    <location>
        <begin position="78"/>
        <end position="105"/>
    </location>
</feature>
<dbReference type="GO" id="GO:0043005">
    <property type="term" value="C:neuron projection"/>
    <property type="evidence" value="ECO:0007669"/>
    <property type="project" value="TreeGrafter"/>
</dbReference>
<dbReference type="Gene3D" id="2.60.120.920">
    <property type="match status" value="1"/>
</dbReference>
<dbReference type="SMART" id="SM00449">
    <property type="entry name" value="SPRY"/>
    <property type="match status" value="1"/>
</dbReference>
<evidence type="ECO:0000256" key="8">
    <source>
        <dbReference type="SAM" id="MobiDB-lite"/>
    </source>
</evidence>
<dbReference type="SUPFAM" id="SSF57845">
    <property type="entry name" value="B-box zinc-binding domain"/>
    <property type="match status" value="1"/>
</dbReference>
<name>A0A8W7K7V2_ANOAL</name>
<keyword evidence="1" id="KW-0479">Metal-binding</keyword>
<dbReference type="InterPro" id="IPR003649">
    <property type="entry name" value="Bbox_C"/>
</dbReference>
<dbReference type="InterPro" id="IPR003961">
    <property type="entry name" value="FN3_dom"/>
</dbReference>
<evidence type="ECO:0000259" key="11">
    <source>
        <dbReference type="PROSITE" id="PS50853"/>
    </source>
</evidence>
<dbReference type="EnsemblMetazoa" id="AALB016231-RA">
    <property type="protein sequence ID" value="AALB016231-PA"/>
    <property type="gene ID" value="AALB016231"/>
</dbReference>
<evidence type="ECO:0000259" key="12">
    <source>
        <dbReference type="PROSITE" id="PS51262"/>
    </source>
</evidence>
<evidence type="ECO:0000256" key="4">
    <source>
        <dbReference type="ARBA" id="ARBA00022786"/>
    </source>
</evidence>
<keyword evidence="4" id="KW-0833">Ubl conjugation pathway</keyword>
<dbReference type="FunFam" id="2.60.40.10:FF:000178">
    <property type="entry name" value="E3 ubiquitin-protein ligase TRIM9 isoform X1"/>
    <property type="match status" value="1"/>
</dbReference>
<dbReference type="InterPro" id="IPR003877">
    <property type="entry name" value="SPRY_dom"/>
</dbReference>
<dbReference type="InterPro" id="IPR036116">
    <property type="entry name" value="FN3_sf"/>
</dbReference>
<dbReference type="Gene3D" id="3.30.160.60">
    <property type="entry name" value="Classic Zinc Finger"/>
    <property type="match status" value="1"/>
</dbReference>
<dbReference type="PROSITE" id="PS50853">
    <property type="entry name" value="FN3"/>
    <property type="match status" value="1"/>
</dbReference>
<dbReference type="CDD" id="cd19764">
    <property type="entry name" value="Bbox2_TRIM9-like"/>
    <property type="match status" value="1"/>
</dbReference>
<dbReference type="CTD" id="114088"/>
<dbReference type="CDD" id="cd16576">
    <property type="entry name" value="RING-HC_TRIM9-like_C-I"/>
    <property type="match status" value="1"/>
</dbReference>
<dbReference type="OrthoDB" id="295536at2759"/>
<evidence type="ECO:0000256" key="5">
    <source>
        <dbReference type="ARBA" id="ARBA00022833"/>
    </source>
</evidence>
<dbReference type="InterPro" id="IPR027370">
    <property type="entry name" value="Znf-RING_euk"/>
</dbReference>
<keyword evidence="14" id="KW-1185">Reference proteome</keyword>
<reference evidence="13" key="2">
    <citation type="submission" date="2022-08" db="UniProtKB">
        <authorList>
            <consortium name="EnsemblMetazoa"/>
        </authorList>
    </citation>
    <scope>IDENTIFICATION</scope>
    <source>
        <strain evidence="13">STECLA/ALBI9_A</strain>
    </source>
</reference>
<feature type="domain" description="B box-type" evidence="9">
    <location>
        <begin position="247"/>
        <end position="289"/>
    </location>
</feature>
<dbReference type="PROSITE" id="PS51262">
    <property type="entry name" value="COS"/>
    <property type="match status" value="1"/>
</dbReference>
<feature type="domain" description="B box-type" evidence="9">
    <location>
        <begin position="194"/>
        <end position="241"/>
    </location>
</feature>
<dbReference type="RefSeq" id="XP_035773276.1">
    <property type="nucleotide sequence ID" value="XM_035917383.1"/>
</dbReference>
<keyword evidence="2" id="KW-0677">Repeat</keyword>
<dbReference type="InterPro" id="IPR017903">
    <property type="entry name" value="COS_domain"/>
</dbReference>
<dbReference type="SMART" id="SM00060">
    <property type="entry name" value="FN3"/>
    <property type="match status" value="1"/>
</dbReference>
<dbReference type="Gene3D" id="3.30.40.10">
    <property type="entry name" value="Zinc/RING finger domain, C3HC4 (zinc finger)"/>
    <property type="match status" value="1"/>
</dbReference>
<feature type="domain" description="Fibronectin type-III" evidence="11">
    <location>
        <begin position="473"/>
        <end position="566"/>
    </location>
</feature>
<organism evidence="13 14">
    <name type="scientific">Anopheles albimanus</name>
    <name type="common">New world malaria mosquito</name>
    <dbReference type="NCBI Taxonomy" id="7167"/>
    <lineage>
        <taxon>Eukaryota</taxon>
        <taxon>Metazoa</taxon>
        <taxon>Ecdysozoa</taxon>
        <taxon>Arthropoda</taxon>
        <taxon>Hexapoda</taxon>
        <taxon>Insecta</taxon>
        <taxon>Pterygota</taxon>
        <taxon>Neoptera</taxon>
        <taxon>Endopterygota</taxon>
        <taxon>Diptera</taxon>
        <taxon>Nematocera</taxon>
        <taxon>Culicoidea</taxon>
        <taxon>Culicidae</taxon>
        <taxon>Anophelinae</taxon>
        <taxon>Anopheles</taxon>
    </lineage>
</organism>
<dbReference type="GeneID" id="118456534"/>
<dbReference type="CDD" id="cd12889">
    <property type="entry name" value="SPRY_PRY_TRIM67_9"/>
    <property type="match status" value="1"/>
</dbReference>
<evidence type="ECO:0000256" key="6">
    <source>
        <dbReference type="ARBA" id="ARBA00023054"/>
    </source>
</evidence>
<dbReference type="GO" id="GO:0007411">
    <property type="term" value="P:axon guidance"/>
    <property type="evidence" value="ECO:0007669"/>
    <property type="project" value="TreeGrafter"/>
</dbReference>
<dbReference type="InterPro" id="IPR000315">
    <property type="entry name" value="Znf_B-box"/>
</dbReference>
<reference evidence="13 14" key="1">
    <citation type="journal article" date="2017" name="G3 (Bethesda)">
        <title>The Physical Genome Mapping of Anopheles albimanus Corrected Scaffold Misassemblies and Identified Interarm Rearrangements in Genus Anopheles.</title>
        <authorList>
            <person name="Artemov G.N."/>
            <person name="Peery A.N."/>
            <person name="Jiang X."/>
            <person name="Tu Z."/>
            <person name="Stegniy V.N."/>
            <person name="Sharakhova M.V."/>
            <person name="Sharakhov I.V."/>
        </authorList>
    </citation>
    <scope>NUCLEOTIDE SEQUENCE [LARGE SCALE GENOMIC DNA]</scope>
    <source>
        <strain evidence="13 14">ALBI9_A</strain>
    </source>
</reference>
<evidence type="ECO:0000313" key="13">
    <source>
        <dbReference type="EnsemblMetazoa" id="AALB016231-PA"/>
    </source>
</evidence>
<dbReference type="InterPro" id="IPR050617">
    <property type="entry name" value="E3_ligase_FN3/SPRY"/>
</dbReference>
<evidence type="ECO:0000256" key="3">
    <source>
        <dbReference type="ARBA" id="ARBA00022771"/>
    </source>
</evidence>
<dbReference type="Pfam" id="PF00041">
    <property type="entry name" value="fn3"/>
    <property type="match status" value="1"/>
</dbReference>
<dbReference type="InterPro" id="IPR001841">
    <property type="entry name" value="Znf_RING"/>
</dbReference>
<dbReference type="Pfam" id="PF00622">
    <property type="entry name" value="SPRY"/>
    <property type="match status" value="1"/>
</dbReference>
<feature type="domain" description="COS" evidence="12">
    <location>
        <begin position="397"/>
        <end position="457"/>
    </location>
</feature>
<feature type="domain" description="B30.2/SPRY" evidence="10">
    <location>
        <begin position="548"/>
        <end position="736"/>
    </location>
</feature>
<evidence type="ECO:0000313" key="14">
    <source>
        <dbReference type="Proteomes" id="UP000069272"/>
    </source>
</evidence>
<accession>A0A8W7K7V2</accession>
<dbReference type="CDD" id="cd00063">
    <property type="entry name" value="FN3"/>
    <property type="match status" value="1"/>
</dbReference>
<dbReference type="PROSITE" id="PS50119">
    <property type="entry name" value="ZF_BBOX"/>
    <property type="match status" value="2"/>
</dbReference>
<dbReference type="InterPro" id="IPR043136">
    <property type="entry name" value="B30.2/SPRY_sf"/>
</dbReference>
<dbReference type="InterPro" id="IPR013083">
    <property type="entry name" value="Znf_RING/FYVE/PHD"/>
</dbReference>
<dbReference type="CDD" id="cd19803">
    <property type="entry name" value="Bbox1_TRIM9-like_C-I"/>
    <property type="match status" value="1"/>
</dbReference>
<dbReference type="FunFam" id="2.60.120.920:FF:000009">
    <property type="entry name" value="E3 ubiquitin-protein ligase TRIM9 isoform X1"/>
    <property type="match status" value="1"/>
</dbReference>
<keyword evidence="6" id="KW-0175">Coiled coil</keyword>
<keyword evidence="5" id="KW-0862">Zinc</keyword>
<dbReference type="InterPro" id="IPR001870">
    <property type="entry name" value="B30.2/SPRY"/>
</dbReference>
<dbReference type="Gene3D" id="4.10.830.40">
    <property type="match status" value="1"/>
</dbReference>
<dbReference type="SUPFAM" id="SSF49899">
    <property type="entry name" value="Concanavalin A-like lectins/glucanases"/>
    <property type="match status" value="1"/>
</dbReference>
<evidence type="ECO:0000256" key="2">
    <source>
        <dbReference type="ARBA" id="ARBA00022737"/>
    </source>
</evidence>
<evidence type="ECO:0000256" key="7">
    <source>
        <dbReference type="PROSITE-ProRule" id="PRU00024"/>
    </source>
</evidence>
<dbReference type="SUPFAM" id="SSF49265">
    <property type="entry name" value="Fibronectin type III"/>
    <property type="match status" value="1"/>
</dbReference>
<protein>
    <recommendedName>
        <fullName evidence="15">E3 ubiquitin-protein ligase TRIM9</fullName>
    </recommendedName>
</protein>
<dbReference type="PROSITE" id="PS50188">
    <property type="entry name" value="B302_SPRY"/>
    <property type="match status" value="1"/>
</dbReference>
<dbReference type="Gene3D" id="1.20.5.170">
    <property type="match status" value="1"/>
</dbReference>
<dbReference type="InterPro" id="IPR013783">
    <property type="entry name" value="Ig-like_fold"/>
</dbReference>
<dbReference type="SMART" id="SM00502">
    <property type="entry name" value="BBC"/>
    <property type="match status" value="1"/>
</dbReference>
<keyword evidence="3 7" id="KW-0863">Zinc-finger</keyword>
<feature type="region of interest" description="Disordered" evidence="8">
    <location>
        <begin position="58"/>
        <end position="111"/>
    </location>
</feature>
<evidence type="ECO:0008006" key="15">
    <source>
        <dbReference type="Google" id="ProtNLM"/>
    </source>
</evidence>
<evidence type="ECO:0000259" key="10">
    <source>
        <dbReference type="PROSITE" id="PS50188"/>
    </source>
</evidence>
<dbReference type="AlphaFoldDB" id="A0A8W7K7V2"/>
<dbReference type="PANTHER" id="PTHR24099">
    <property type="entry name" value="E3 UBIQUITIN-PROTEIN LIGASE TRIM36-RELATED"/>
    <property type="match status" value="1"/>
</dbReference>